<dbReference type="EMBL" id="JAAAMV010000013">
    <property type="protein sequence ID" value="NBD25640.1"/>
    <property type="molecule type" value="Genomic_DNA"/>
</dbReference>
<gene>
    <name evidence="1" type="ORF">GT019_17350</name>
</gene>
<comment type="caution">
    <text evidence="1">The sequence shown here is derived from an EMBL/GenBank/DDBJ whole genome shotgun (WGS) entry which is preliminary data.</text>
</comment>
<evidence type="ECO:0000313" key="2">
    <source>
        <dbReference type="Proteomes" id="UP000665561"/>
    </source>
</evidence>
<proteinExistence type="predicted"/>
<sequence length="459" mass="54464">MTTNSTNNATKTVYDFLYEKLLSFLEYLTEGRYEQYLRVYEPEKKEDLEQIIVVLFERKQDVQDFYERNELYNNFFEIQRLVEQLDNEFPEYLENIKYYYKVFLKVCQKICEIDPVDFSNISLQHDAFKIVLVDVNLKKFSYIDQRIEKSILLISTTDIADLEASFLGVKVELLFYLILKMDMTVALTGNKKLCLVGSSVPNDTLHLKSFIELFEVSSGGKIHTSYNYNAKPSITSDVNWNLSDGYYQLNDSIYILSEYNSQDNILDKYLKLYQVIENFMYRQPICQLVNGTGSDMFTIRQFKSLYKKVAEKEQDVLETLLKNVFEMMYQNALSLKFKDFIHVIWNNCKTASRIPEIDEVLSKLGCSYRCNSTESTNRNRFYVFYSDLIYKMRNSIVHNKETEYHVTYGNFNNYPANQYILEEFLLKTMEEVVFNLMINKNNYVWYNSPNLKLYSEVQM</sequence>
<evidence type="ECO:0008006" key="3">
    <source>
        <dbReference type="Google" id="ProtNLM"/>
    </source>
</evidence>
<dbReference type="RefSeq" id="WP_161744451.1">
    <property type="nucleotide sequence ID" value="NZ_JAAAMV010000013.1"/>
</dbReference>
<organism evidence="1 2">
    <name type="scientific">Paenibacillus glycinis</name>
    <dbReference type="NCBI Taxonomy" id="2697035"/>
    <lineage>
        <taxon>Bacteria</taxon>
        <taxon>Bacillati</taxon>
        <taxon>Bacillota</taxon>
        <taxon>Bacilli</taxon>
        <taxon>Bacillales</taxon>
        <taxon>Paenibacillaceae</taxon>
        <taxon>Paenibacillus</taxon>
    </lineage>
</organism>
<name>A0ABW9XSJ2_9BACL</name>
<dbReference type="Proteomes" id="UP000665561">
    <property type="component" value="Unassembled WGS sequence"/>
</dbReference>
<accession>A0ABW9XSJ2</accession>
<keyword evidence="2" id="KW-1185">Reference proteome</keyword>
<reference evidence="1 2" key="1">
    <citation type="submission" date="2020-01" db="EMBL/GenBank/DDBJ databases">
        <title>Paenibacillus soybeanensis sp. nov. isolated from the nodules of soybean (Glycine max(L.) Merr).</title>
        <authorList>
            <person name="Wang H."/>
        </authorList>
    </citation>
    <scope>NUCLEOTIDE SEQUENCE [LARGE SCALE GENOMIC DNA]</scope>
    <source>
        <strain evidence="1 2">T1</strain>
    </source>
</reference>
<evidence type="ECO:0000313" key="1">
    <source>
        <dbReference type="EMBL" id="NBD25640.1"/>
    </source>
</evidence>
<protein>
    <recommendedName>
        <fullName evidence="3">Apea-like HEPN domain-containing protein</fullName>
    </recommendedName>
</protein>